<proteinExistence type="predicted"/>
<name>A0ACC2TQY3_9FUNG</name>
<reference evidence="1" key="1">
    <citation type="submission" date="2022-04" db="EMBL/GenBank/DDBJ databases">
        <title>Genome of the entomopathogenic fungus Entomophthora muscae.</title>
        <authorList>
            <person name="Elya C."/>
            <person name="Lovett B.R."/>
            <person name="Lee E."/>
            <person name="Macias A.M."/>
            <person name="Hajek A.E."/>
            <person name="De Bivort B.L."/>
            <person name="Kasson M.T."/>
            <person name="De Fine Licht H.H."/>
            <person name="Stajich J.E."/>
        </authorList>
    </citation>
    <scope>NUCLEOTIDE SEQUENCE</scope>
    <source>
        <strain evidence="1">Berkeley</strain>
    </source>
</reference>
<sequence length="403" mass="45193">MEVNKDEARRCLEIAKKKENDYEFDSALKFIRKSISLFPTPEAKVQLSQLEAKMSSQQSSPRASTSNGNSVPKREPTASSTTSQSTQRTDSGSASRTYTQQQVEAVKKIKTNAGDFYGILDIQKTATEGEIKKSYRKLALQFHPDKNSAPGADEAFKLVSKAFAILSDPDKRAQYDRYGGDPEQRGGGGGFRANGGHQNFGFQEEVSPEELFNMFFGGGFGNGGFGNAGFQSATFVGADGRRYVRQFGGTRTRRRPTNGTHHEAGTPFNILQLLPVLLLFGFGLLSSLFSSGPEDPSYSYSKTARYSQAQTTRQRSVNYYIIPNQFKAFKEQVKDYRLASFEREVETNYIQLLYNQCQLERNNKHRDLMSAQGFFGWGKDEKKIAEIQSRPLLKCTELSRFTR</sequence>
<dbReference type="EMBL" id="QTSX02002237">
    <property type="protein sequence ID" value="KAJ9076896.1"/>
    <property type="molecule type" value="Genomic_DNA"/>
</dbReference>
<keyword evidence="2" id="KW-1185">Reference proteome</keyword>
<evidence type="ECO:0000313" key="2">
    <source>
        <dbReference type="Proteomes" id="UP001165960"/>
    </source>
</evidence>
<dbReference type="Proteomes" id="UP001165960">
    <property type="component" value="Unassembled WGS sequence"/>
</dbReference>
<comment type="caution">
    <text evidence="1">The sequence shown here is derived from an EMBL/GenBank/DDBJ whole genome shotgun (WGS) entry which is preliminary data.</text>
</comment>
<organism evidence="1 2">
    <name type="scientific">Entomophthora muscae</name>
    <dbReference type="NCBI Taxonomy" id="34485"/>
    <lineage>
        <taxon>Eukaryota</taxon>
        <taxon>Fungi</taxon>
        <taxon>Fungi incertae sedis</taxon>
        <taxon>Zoopagomycota</taxon>
        <taxon>Entomophthoromycotina</taxon>
        <taxon>Entomophthoromycetes</taxon>
        <taxon>Entomophthorales</taxon>
        <taxon>Entomophthoraceae</taxon>
        <taxon>Entomophthora</taxon>
    </lineage>
</organism>
<evidence type="ECO:0000313" key="1">
    <source>
        <dbReference type="EMBL" id="KAJ9076896.1"/>
    </source>
</evidence>
<accession>A0ACC2TQY3</accession>
<gene>
    <name evidence="1" type="primary">HLJ1_2</name>
    <name evidence="1" type="ORF">DSO57_1021871</name>
</gene>
<protein>
    <submittedName>
        <fullName evidence="1">Chaperone protein dnaJ</fullName>
    </submittedName>
</protein>